<dbReference type="Pfam" id="PF04103">
    <property type="entry name" value="CD20"/>
    <property type="match status" value="1"/>
</dbReference>
<keyword evidence="4 7" id="KW-1133">Transmembrane helix</keyword>
<evidence type="ECO:0000313" key="9">
    <source>
        <dbReference type="Proteomes" id="UP000828390"/>
    </source>
</evidence>
<evidence type="ECO:0000256" key="5">
    <source>
        <dbReference type="ARBA" id="ARBA00023136"/>
    </source>
</evidence>
<dbReference type="Proteomes" id="UP000828390">
    <property type="component" value="Unassembled WGS sequence"/>
</dbReference>
<feature type="transmembrane region" description="Helical" evidence="7">
    <location>
        <begin position="112"/>
        <end position="132"/>
    </location>
</feature>
<dbReference type="PANTHER" id="PTHR23320">
    <property type="entry name" value="MEMBRANE-SPANNING 4-DOMAINS SUBFAMILY A MS4A -RELATED"/>
    <property type="match status" value="1"/>
</dbReference>
<keyword evidence="9" id="KW-1185">Reference proteome</keyword>
<comment type="subcellular location">
    <subcellularLocation>
        <location evidence="1">Membrane</location>
        <topology evidence="1">Multi-pass membrane protein</topology>
    </subcellularLocation>
</comment>
<comment type="similarity">
    <text evidence="2">Belongs to the MS4A family.</text>
</comment>
<evidence type="ECO:0000256" key="2">
    <source>
        <dbReference type="ARBA" id="ARBA00009565"/>
    </source>
</evidence>
<accession>A0A9D4E6P8</accession>
<feature type="region of interest" description="Disordered" evidence="6">
    <location>
        <begin position="263"/>
        <end position="338"/>
    </location>
</feature>
<dbReference type="GO" id="GO:0016020">
    <property type="term" value="C:membrane"/>
    <property type="evidence" value="ECO:0007669"/>
    <property type="project" value="UniProtKB-SubCell"/>
</dbReference>
<dbReference type="EMBL" id="JAIWYP010000009">
    <property type="protein sequence ID" value="KAH3774927.1"/>
    <property type="molecule type" value="Genomic_DNA"/>
</dbReference>
<evidence type="ECO:0000256" key="3">
    <source>
        <dbReference type="ARBA" id="ARBA00022692"/>
    </source>
</evidence>
<organism evidence="8 9">
    <name type="scientific">Dreissena polymorpha</name>
    <name type="common">Zebra mussel</name>
    <name type="synonym">Mytilus polymorpha</name>
    <dbReference type="NCBI Taxonomy" id="45954"/>
    <lineage>
        <taxon>Eukaryota</taxon>
        <taxon>Metazoa</taxon>
        <taxon>Spiralia</taxon>
        <taxon>Lophotrochozoa</taxon>
        <taxon>Mollusca</taxon>
        <taxon>Bivalvia</taxon>
        <taxon>Autobranchia</taxon>
        <taxon>Heteroconchia</taxon>
        <taxon>Euheterodonta</taxon>
        <taxon>Imparidentia</taxon>
        <taxon>Neoheterodontei</taxon>
        <taxon>Myida</taxon>
        <taxon>Dreissenoidea</taxon>
        <taxon>Dreissenidae</taxon>
        <taxon>Dreissena</taxon>
    </lineage>
</organism>
<feature type="transmembrane region" description="Helical" evidence="7">
    <location>
        <begin position="191"/>
        <end position="214"/>
    </location>
</feature>
<comment type="caution">
    <text evidence="8">The sequence shown here is derived from an EMBL/GenBank/DDBJ whole genome shotgun (WGS) entry which is preliminary data.</text>
</comment>
<keyword evidence="5 7" id="KW-0472">Membrane</keyword>
<dbReference type="OrthoDB" id="6115041at2759"/>
<name>A0A9D4E6P8_DREPO</name>
<dbReference type="AlphaFoldDB" id="A0A9D4E6P8"/>
<dbReference type="InterPro" id="IPR030417">
    <property type="entry name" value="MS4A"/>
</dbReference>
<reference evidence="8" key="1">
    <citation type="journal article" date="2019" name="bioRxiv">
        <title>The Genome of the Zebra Mussel, Dreissena polymorpha: A Resource for Invasive Species Research.</title>
        <authorList>
            <person name="McCartney M.A."/>
            <person name="Auch B."/>
            <person name="Kono T."/>
            <person name="Mallez S."/>
            <person name="Zhang Y."/>
            <person name="Obille A."/>
            <person name="Becker A."/>
            <person name="Abrahante J.E."/>
            <person name="Garbe J."/>
            <person name="Badalamenti J.P."/>
            <person name="Herman A."/>
            <person name="Mangelson H."/>
            <person name="Liachko I."/>
            <person name="Sullivan S."/>
            <person name="Sone E.D."/>
            <person name="Koren S."/>
            <person name="Silverstein K.A.T."/>
            <person name="Beckman K.B."/>
            <person name="Gohl D.M."/>
        </authorList>
    </citation>
    <scope>NUCLEOTIDE SEQUENCE</scope>
    <source>
        <strain evidence="8">Duluth1</strain>
        <tissue evidence="8">Whole animal</tissue>
    </source>
</reference>
<evidence type="ECO:0000256" key="7">
    <source>
        <dbReference type="SAM" id="Phobius"/>
    </source>
</evidence>
<dbReference type="PANTHER" id="PTHR23320:SF173">
    <property type="entry name" value="MARVEL DOMAIN-CONTAINING PROTEIN-RELATED"/>
    <property type="match status" value="1"/>
</dbReference>
<reference evidence="8" key="2">
    <citation type="submission" date="2020-11" db="EMBL/GenBank/DDBJ databases">
        <authorList>
            <person name="McCartney M.A."/>
            <person name="Auch B."/>
            <person name="Kono T."/>
            <person name="Mallez S."/>
            <person name="Becker A."/>
            <person name="Gohl D.M."/>
            <person name="Silverstein K.A.T."/>
            <person name="Koren S."/>
            <person name="Bechman K.B."/>
            <person name="Herman A."/>
            <person name="Abrahante J.E."/>
            <person name="Garbe J."/>
        </authorList>
    </citation>
    <scope>NUCLEOTIDE SEQUENCE</scope>
    <source>
        <strain evidence="8">Duluth1</strain>
        <tissue evidence="8">Whole animal</tissue>
    </source>
</reference>
<sequence>MDSGDNARYYRRFLAQLQSLASRPASAIADNDQHHFHSPRPSPRIRVHHPPDMERRRVAEIEGIDSSKMGHFPFSSFKLLGGLQIGIGAVCLILGIVDLLVFLYVSHFDNETLSALTIASVPIWCGLWFIVAGSMGGCMSLEQKTTLSYFKMTFMILSVLCALLFGPALFAIEVYMVVLRKEGNTISAAEWLIPMVIAFFALNEIIVAVITAAICCCCSPLKQAKVRVLYTGHLDEMGHHPEKHRLVTPEIFYTDSSRLERAQKSPAYAPRREQPQQQSYDAWEEDRAKSQPPRATLDVPQPRHVQAPRASIDDTDNGPLTHYSRPPTYEGNPQNNSINSYRRLRQLTIPGVGTA</sequence>
<evidence type="ECO:0000256" key="6">
    <source>
        <dbReference type="SAM" id="MobiDB-lite"/>
    </source>
</evidence>
<gene>
    <name evidence="8" type="ORF">DPMN_176321</name>
</gene>
<dbReference type="InterPro" id="IPR007237">
    <property type="entry name" value="CD20-like"/>
</dbReference>
<keyword evidence="3 7" id="KW-0812">Transmembrane</keyword>
<feature type="transmembrane region" description="Helical" evidence="7">
    <location>
        <begin position="152"/>
        <end position="179"/>
    </location>
</feature>
<feature type="transmembrane region" description="Helical" evidence="7">
    <location>
        <begin position="83"/>
        <end position="105"/>
    </location>
</feature>
<proteinExistence type="inferred from homology"/>
<evidence type="ECO:0000313" key="8">
    <source>
        <dbReference type="EMBL" id="KAH3774927.1"/>
    </source>
</evidence>
<protein>
    <submittedName>
        <fullName evidence="8">Uncharacterized protein</fullName>
    </submittedName>
</protein>
<evidence type="ECO:0000256" key="4">
    <source>
        <dbReference type="ARBA" id="ARBA00022989"/>
    </source>
</evidence>
<evidence type="ECO:0000256" key="1">
    <source>
        <dbReference type="ARBA" id="ARBA00004141"/>
    </source>
</evidence>